<comment type="caution">
    <text evidence="1">The sequence shown here is derived from an EMBL/GenBank/DDBJ whole genome shotgun (WGS) entry which is preliminary data.</text>
</comment>
<proteinExistence type="predicted"/>
<sequence length="59" mass="7136">MAKREKTQFSGVYYITTITNDKEDKIYYIRYRDGNNQARELKVGKHSCQAKRRSRQFLM</sequence>
<dbReference type="Proteomes" id="UP000231638">
    <property type="component" value="Unassembled WGS sequence"/>
</dbReference>
<dbReference type="EMBL" id="DLUG01000042">
    <property type="protein sequence ID" value="DAB37106.1"/>
    <property type="molecule type" value="Genomic_DNA"/>
</dbReference>
<name>A0A2D3WFQ8_9BACT</name>
<reference evidence="1 2" key="1">
    <citation type="journal article" date="2017" name="Front. Microbiol.">
        <title>Comparative Genomic Analysis of the Class Epsilonproteobacteria and Proposed Reclassification to Epsilonbacteraeota (phyl. nov.).</title>
        <authorList>
            <person name="Waite D.W."/>
            <person name="Vanwonterghem I."/>
            <person name="Rinke C."/>
            <person name="Parks D.H."/>
            <person name="Zhang Y."/>
            <person name="Takai K."/>
            <person name="Sievert S.M."/>
            <person name="Simon J."/>
            <person name="Campbell B.J."/>
            <person name="Hanson T.E."/>
            <person name="Woyke T."/>
            <person name="Klotz M.G."/>
            <person name="Hugenholtz P."/>
        </authorList>
    </citation>
    <scope>NUCLEOTIDE SEQUENCE [LARGE SCALE GENOMIC DNA]</scope>
    <source>
        <strain evidence="1">UBA11420</strain>
    </source>
</reference>
<evidence type="ECO:0008006" key="3">
    <source>
        <dbReference type="Google" id="ProtNLM"/>
    </source>
</evidence>
<protein>
    <recommendedName>
        <fullName evidence="3">Integrase</fullName>
    </recommendedName>
</protein>
<evidence type="ECO:0000313" key="2">
    <source>
        <dbReference type="Proteomes" id="UP000231638"/>
    </source>
</evidence>
<dbReference type="AlphaFoldDB" id="A0A2D3WFQ8"/>
<accession>A0A2D3WFQ8</accession>
<organism evidence="1 2">
    <name type="scientific">Sulfurospirillum cavolei</name>
    <dbReference type="NCBI Taxonomy" id="366522"/>
    <lineage>
        <taxon>Bacteria</taxon>
        <taxon>Pseudomonadati</taxon>
        <taxon>Campylobacterota</taxon>
        <taxon>Epsilonproteobacteria</taxon>
        <taxon>Campylobacterales</taxon>
        <taxon>Sulfurospirillaceae</taxon>
        <taxon>Sulfurospirillum</taxon>
    </lineage>
</organism>
<evidence type="ECO:0000313" key="1">
    <source>
        <dbReference type="EMBL" id="DAB37106.1"/>
    </source>
</evidence>
<gene>
    <name evidence="1" type="ORF">CFH80_01270</name>
</gene>